<reference evidence="2" key="1">
    <citation type="submission" date="2023-06" db="EMBL/GenBank/DDBJ databases">
        <title>Genome-scale phylogeny and comparative genomics of the fungal order Sordariales.</title>
        <authorList>
            <consortium name="Lawrence Berkeley National Laboratory"/>
            <person name="Hensen N."/>
            <person name="Bonometti L."/>
            <person name="Westerberg I."/>
            <person name="Brannstrom I.O."/>
            <person name="Guillou S."/>
            <person name="Cros-Aarteil S."/>
            <person name="Calhoun S."/>
            <person name="Haridas S."/>
            <person name="Kuo A."/>
            <person name="Mondo S."/>
            <person name="Pangilinan J."/>
            <person name="Riley R."/>
            <person name="Labutti K."/>
            <person name="Andreopoulos B."/>
            <person name="Lipzen A."/>
            <person name="Chen C."/>
            <person name="Yanf M."/>
            <person name="Daum C."/>
            <person name="Ng V."/>
            <person name="Clum A."/>
            <person name="Steindorff A."/>
            <person name="Ohm R."/>
            <person name="Martin F."/>
            <person name="Silar P."/>
            <person name="Natvig D."/>
            <person name="Lalanne C."/>
            <person name="Gautier V."/>
            <person name="Ament-Velasquez S.L."/>
            <person name="Kruys A."/>
            <person name="Hutchinson M.I."/>
            <person name="Powell A.J."/>
            <person name="Barry K."/>
            <person name="Miller A.N."/>
            <person name="Grigoriev I.V."/>
            <person name="Debuchy R."/>
            <person name="Gladieux P."/>
            <person name="Thoren M.H."/>
            <person name="Johannesson H."/>
        </authorList>
    </citation>
    <scope>NUCLEOTIDE SEQUENCE</scope>
    <source>
        <strain evidence="2">CBS 606.72</strain>
    </source>
</reference>
<comment type="caution">
    <text evidence="2">The sequence shown here is derived from an EMBL/GenBank/DDBJ whole genome shotgun (WGS) entry which is preliminary data.</text>
</comment>
<gene>
    <name evidence="2" type="ORF">B0T14DRAFT_521895</name>
</gene>
<name>A0AA40C122_9PEZI</name>
<evidence type="ECO:0000313" key="2">
    <source>
        <dbReference type="EMBL" id="KAK0620663.1"/>
    </source>
</evidence>
<feature type="chain" id="PRO_5041289460" evidence="1">
    <location>
        <begin position="18"/>
        <end position="100"/>
    </location>
</feature>
<sequence>MKVTTATLLFLAGTAVADLCPLAATLIARQTSCCTASAAGTITGDCRFVSMSQSATLAQWRQECQINDAWTYCCITILNGLGIGCERISTVVPRATRRLE</sequence>
<evidence type="ECO:0000256" key="1">
    <source>
        <dbReference type="SAM" id="SignalP"/>
    </source>
</evidence>
<accession>A0AA40C122</accession>
<dbReference type="Proteomes" id="UP001175000">
    <property type="component" value="Unassembled WGS sequence"/>
</dbReference>
<keyword evidence="3" id="KW-1185">Reference proteome</keyword>
<feature type="signal peptide" evidence="1">
    <location>
        <begin position="1"/>
        <end position="17"/>
    </location>
</feature>
<proteinExistence type="predicted"/>
<keyword evidence="1" id="KW-0732">Signal</keyword>
<protein>
    <submittedName>
        <fullName evidence="2">Uncharacterized protein</fullName>
    </submittedName>
</protein>
<organism evidence="2 3">
    <name type="scientific">Immersiella caudata</name>
    <dbReference type="NCBI Taxonomy" id="314043"/>
    <lineage>
        <taxon>Eukaryota</taxon>
        <taxon>Fungi</taxon>
        <taxon>Dikarya</taxon>
        <taxon>Ascomycota</taxon>
        <taxon>Pezizomycotina</taxon>
        <taxon>Sordariomycetes</taxon>
        <taxon>Sordariomycetidae</taxon>
        <taxon>Sordariales</taxon>
        <taxon>Lasiosphaeriaceae</taxon>
        <taxon>Immersiella</taxon>
    </lineage>
</organism>
<dbReference type="EMBL" id="JAULSU010000004">
    <property type="protein sequence ID" value="KAK0620663.1"/>
    <property type="molecule type" value="Genomic_DNA"/>
</dbReference>
<dbReference type="AlphaFoldDB" id="A0AA40C122"/>
<evidence type="ECO:0000313" key="3">
    <source>
        <dbReference type="Proteomes" id="UP001175000"/>
    </source>
</evidence>